<dbReference type="GO" id="GO:0000956">
    <property type="term" value="P:nuclear-transcribed mRNA catabolic process"/>
    <property type="evidence" value="ECO:0007669"/>
    <property type="project" value="TreeGrafter"/>
</dbReference>
<dbReference type="Gene3D" id="1.25.40.1050">
    <property type="match status" value="1"/>
</dbReference>
<feature type="region of interest" description="Disordered" evidence="1">
    <location>
        <begin position="241"/>
        <end position="279"/>
    </location>
</feature>
<protein>
    <recommendedName>
        <fullName evidence="2">Xrn1 helical domain-containing protein</fullName>
    </recommendedName>
</protein>
<dbReference type="Pfam" id="PF17846">
    <property type="entry name" value="XRN_M"/>
    <property type="match status" value="1"/>
</dbReference>
<accession>A0AAW1XSL2</accession>
<dbReference type="GO" id="GO:0005634">
    <property type="term" value="C:nucleus"/>
    <property type="evidence" value="ECO:0007669"/>
    <property type="project" value="TreeGrafter"/>
</dbReference>
<dbReference type="InterPro" id="IPR027073">
    <property type="entry name" value="5_3_exoribonuclease"/>
</dbReference>
<evidence type="ECO:0000313" key="3">
    <source>
        <dbReference type="EMBL" id="KAK9939070.1"/>
    </source>
</evidence>
<dbReference type="Proteomes" id="UP001457282">
    <property type="component" value="Unassembled WGS sequence"/>
</dbReference>
<name>A0AAW1XSL2_RUBAR</name>
<gene>
    <name evidence="3" type="ORF">M0R45_015779</name>
</gene>
<dbReference type="PANTHER" id="PTHR12341">
    <property type="entry name" value="5'-&gt;3' EXORIBONUCLEASE"/>
    <property type="match status" value="1"/>
</dbReference>
<reference evidence="3 4" key="1">
    <citation type="journal article" date="2023" name="G3 (Bethesda)">
        <title>A chromosome-length genome assembly and annotation of blackberry (Rubus argutus, cv. 'Hillquist').</title>
        <authorList>
            <person name="Bruna T."/>
            <person name="Aryal R."/>
            <person name="Dudchenko O."/>
            <person name="Sargent D.J."/>
            <person name="Mead D."/>
            <person name="Buti M."/>
            <person name="Cavallini A."/>
            <person name="Hytonen T."/>
            <person name="Andres J."/>
            <person name="Pham M."/>
            <person name="Weisz D."/>
            <person name="Mascagni F."/>
            <person name="Usai G."/>
            <person name="Natali L."/>
            <person name="Bassil N."/>
            <person name="Fernandez G.E."/>
            <person name="Lomsadze A."/>
            <person name="Armour M."/>
            <person name="Olukolu B."/>
            <person name="Poorten T."/>
            <person name="Britton C."/>
            <person name="Davik J."/>
            <person name="Ashrafi H."/>
            <person name="Aiden E.L."/>
            <person name="Borodovsky M."/>
            <person name="Worthington M."/>
        </authorList>
    </citation>
    <scope>NUCLEOTIDE SEQUENCE [LARGE SCALE GENOMIC DNA]</scope>
    <source>
        <strain evidence="3">PI 553951</strain>
    </source>
</reference>
<feature type="compositionally biased region" description="Polar residues" evidence="1">
    <location>
        <begin position="393"/>
        <end position="419"/>
    </location>
</feature>
<dbReference type="InterPro" id="IPR041412">
    <property type="entry name" value="Xrn1_helical"/>
</dbReference>
<feature type="compositionally biased region" description="Low complexity" evidence="1">
    <location>
        <begin position="263"/>
        <end position="276"/>
    </location>
</feature>
<dbReference type="PANTHER" id="PTHR12341:SF62">
    <property type="entry name" value="5'-3' EXORIBONUCLEASE 3-LIKE"/>
    <property type="match status" value="1"/>
</dbReference>
<organism evidence="3 4">
    <name type="scientific">Rubus argutus</name>
    <name type="common">Southern blackberry</name>
    <dbReference type="NCBI Taxonomy" id="59490"/>
    <lineage>
        <taxon>Eukaryota</taxon>
        <taxon>Viridiplantae</taxon>
        <taxon>Streptophyta</taxon>
        <taxon>Embryophyta</taxon>
        <taxon>Tracheophyta</taxon>
        <taxon>Spermatophyta</taxon>
        <taxon>Magnoliopsida</taxon>
        <taxon>eudicotyledons</taxon>
        <taxon>Gunneridae</taxon>
        <taxon>Pentapetalae</taxon>
        <taxon>rosids</taxon>
        <taxon>fabids</taxon>
        <taxon>Rosales</taxon>
        <taxon>Rosaceae</taxon>
        <taxon>Rosoideae</taxon>
        <taxon>Rosoideae incertae sedis</taxon>
        <taxon>Rubus</taxon>
    </lineage>
</organism>
<feature type="domain" description="Xrn1 helical" evidence="2">
    <location>
        <begin position="1"/>
        <end position="175"/>
    </location>
</feature>
<feature type="region of interest" description="Disordered" evidence="1">
    <location>
        <begin position="338"/>
        <end position="419"/>
    </location>
</feature>
<dbReference type="EMBL" id="JBEDUW010000003">
    <property type="protein sequence ID" value="KAK9939070.1"/>
    <property type="molecule type" value="Genomic_DNA"/>
</dbReference>
<proteinExistence type="predicted"/>
<feature type="compositionally biased region" description="Polar residues" evidence="1">
    <location>
        <begin position="377"/>
        <end position="386"/>
    </location>
</feature>
<sequence>MDTLMAVLPPRSAHALPSEYRKLMVEESSSIIDFYPTDFQIDMDGKRFTWQGICKLPFIEEERLLNETRKLEKDLVGEESDRNAKKLDQLFMRSTHDMASQIVSLSSGENQLVKIDTSLSFGIGGFIRCLDENTEHSSKEHTVLCVLYELPNTVPHIPRLLNGVELPNKTITEHELMESVLWHEFQGNAPTRSIQLVQSRLTNSNNMGNACIKNNARFTSSSPSDPIHKFAGSGWGCGRGRANGSSASGEQIYSPKSIPGDQTVLSSTSSYSTKGTSDYRRGPLHHHAIKELKITESGQCWRPYGRGVQSLNNGFWPSRNGASQGRNYAGQGSQCYHNQGRGRGQHDPWQHTYPFVGTGRGQQDSWTHTRPPVASTGRCQQDSWTHTRPPFAANSSSPQAGTKGSWVQRSHVSESHNGQ</sequence>
<dbReference type="GO" id="GO:0003723">
    <property type="term" value="F:RNA binding"/>
    <property type="evidence" value="ECO:0007669"/>
    <property type="project" value="TreeGrafter"/>
</dbReference>
<dbReference type="AlphaFoldDB" id="A0AAW1XSL2"/>
<evidence type="ECO:0000256" key="1">
    <source>
        <dbReference type="SAM" id="MobiDB-lite"/>
    </source>
</evidence>
<dbReference type="GO" id="GO:0004534">
    <property type="term" value="F:5'-3' RNA exonuclease activity"/>
    <property type="evidence" value="ECO:0007669"/>
    <property type="project" value="TreeGrafter"/>
</dbReference>
<evidence type="ECO:0000313" key="4">
    <source>
        <dbReference type="Proteomes" id="UP001457282"/>
    </source>
</evidence>
<comment type="caution">
    <text evidence="3">The sequence shown here is derived from an EMBL/GenBank/DDBJ whole genome shotgun (WGS) entry which is preliminary data.</text>
</comment>
<keyword evidence="4" id="KW-1185">Reference proteome</keyword>
<evidence type="ECO:0000259" key="2">
    <source>
        <dbReference type="Pfam" id="PF17846"/>
    </source>
</evidence>